<proteinExistence type="predicted"/>
<dbReference type="Proteomes" id="UP000308600">
    <property type="component" value="Unassembled WGS sequence"/>
</dbReference>
<dbReference type="EMBL" id="ML208296">
    <property type="protein sequence ID" value="TFK71587.1"/>
    <property type="molecule type" value="Genomic_DNA"/>
</dbReference>
<evidence type="ECO:0000313" key="2">
    <source>
        <dbReference type="Proteomes" id="UP000308600"/>
    </source>
</evidence>
<accession>A0ACD3B3P3</accession>
<keyword evidence="2" id="KW-1185">Reference proteome</keyword>
<organism evidence="1 2">
    <name type="scientific">Pluteus cervinus</name>
    <dbReference type="NCBI Taxonomy" id="181527"/>
    <lineage>
        <taxon>Eukaryota</taxon>
        <taxon>Fungi</taxon>
        <taxon>Dikarya</taxon>
        <taxon>Basidiomycota</taxon>
        <taxon>Agaricomycotina</taxon>
        <taxon>Agaricomycetes</taxon>
        <taxon>Agaricomycetidae</taxon>
        <taxon>Agaricales</taxon>
        <taxon>Pluteineae</taxon>
        <taxon>Pluteaceae</taxon>
        <taxon>Pluteus</taxon>
    </lineage>
</organism>
<evidence type="ECO:0000313" key="1">
    <source>
        <dbReference type="EMBL" id="TFK71587.1"/>
    </source>
</evidence>
<protein>
    <submittedName>
        <fullName evidence="1">PLAC8-domain-containing protein</fullName>
    </submittedName>
</protein>
<name>A0ACD3B3P3_9AGAR</name>
<sequence length="151" mass="16551">MAQKGMNIRAGPGGNRNAKNLPYSPDGREWSEGVCGCCAEPGLCLKATCCTCVVYAQNKQRYEYLQHNGTYDPEHGGGCCSGSCWLHCLLQSCAGFGWILEIPNRSNIRSRYGIKGGCLGDCCTIWCCNPCALTQESRELELEEISLGRRK</sequence>
<reference evidence="1 2" key="1">
    <citation type="journal article" date="2019" name="Nat. Ecol. Evol.">
        <title>Megaphylogeny resolves global patterns of mushroom evolution.</title>
        <authorList>
            <person name="Varga T."/>
            <person name="Krizsan K."/>
            <person name="Foldi C."/>
            <person name="Dima B."/>
            <person name="Sanchez-Garcia M."/>
            <person name="Sanchez-Ramirez S."/>
            <person name="Szollosi G.J."/>
            <person name="Szarkandi J.G."/>
            <person name="Papp V."/>
            <person name="Albert L."/>
            <person name="Andreopoulos W."/>
            <person name="Angelini C."/>
            <person name="Antonin V."/>
            <person name="Barry K.W."/>
            <person name="Bougher N.L."/>
            <person name="Buchanan P."/>
            <person name="Buyck B."/>
            <person name="Bense V."/>
            <person name="Catcheside P."/>
            <person name="Chovatia M."/>
            <person name="Cooper J."/>
            <person name="Damon W."/>
            <person name="Desjardin D."/>
            <person name="Finy P."/>
            <person name="Geml J."/>
            <person name="Haridas S."/>
            <person name="Hughes K."/>
            <person name="Justo A."/>
            <person name="Karasinski D."/>
            <person name="Kautmanova I."/>
            <person name="Kiss B."/>
            <person name="Kocsube S."/>
            <person name="Kotiranta H."/>
            <person name="LaButti K.M."/>
            <person name="Lechner B.E."/>
            <person name="Liimatainen K."/>
            <person name="Lipzen A."/>
            <person name="Lukacs Z."/>
            <person name="Mihaltcheva S."/>
            <person name="Morgado L.N."/>
            <person name="Niskanen T."/>
            <person name="Noordeloos M.E."/>
            <person name="Ohm R.A."/>
            <person name="Ortiz-Santana B."/>
            <person name="Ovrebo C."/>
            <person name="Racz N."/>
            <person name="Riley R."/>
            <person name="Savchenko A."/>
            <person name="Shiryaev A."/>
            <person name="Soop K."/>
            <person name="Spirin V."/>
            <person name="Szebenyi C."/>
            <person name="Tomsovsky M."/>
            <person name="Tulloss R.E."/>
            <person name="Uehling J."/>
            <person name="Grigoriev I.V."/>
            <person name="Vagvolgyi C."/>
            <person name="Papp T."/>
            <person name="Martin F.M."/>
            <person name="Miettinen O."/>
            <person name="Hibbett D.S."/>
            <person name="Nagy L.G."/>
        </authorList>
    </citation>
    <scope>NUCLEOTIDE SEQUENCE [LARGE SCALE GENOMIC DNA]</scope>
    <source>
        <strain evidence="1 2">NL-1719</strain>
    </source>
</reference>
<gene>
    <name evidence="1" type="ORF">BDN72DRAFT_764763</name>
</gene>